<dbReference type="Gene3D" id="3.30.200.20">
    <property type="entry name" value="Phosphorylase Kinase, domain 1"/>
    <property type="match status" value="1"/>
</dbReference>
<evidence type="ECO:0000313" key="5">
    <source>
        <dbReference type="EMBL" id="KAF4589771.1"/>
    </source>
</evidence>
<dbReference type="InterPro" id="IPR008984">
    <property type="entry name" value="SMAD_FHA_dom_sf"/>
</dbReference>
<keyword evidence="5" id="KW-0418">Kinase</keyword>
<evidence type="ECO:0000256" key="2">
    <source>
        <dbReference type="SAM" id="MobiDB-lite"/>
    </source>
</evidence>
<evidence type="ECO:0000259" key="3">
    <source>
        <dbReference type="PROSITE" id="PS50006"/>
    </source>
</evidence>
<dbReference type="InterPro" id="IPR008271">
    <property type="entry name" value="Ser/Thr_kinase_AS"/>
</dbReference>
<gene>
    <name evidence="5" type="ORF">GQ602_003660</name>
</gene>
<proteinExistence type="inferred from homology"/>
<dbReference type="GO" id="GO:0004672">
    <property type="term" value="F:protein kinase activity"/>
    <property type="evidence" value="ECO:0007669"/>
    <property type="project" value="InterPro"/>
</dbReference>
<sequence>MAIPPPAYSRLEKPGRYLTLRDRLAANGDQKLVPIWDDEVLNIGRHPRSSPRIGDGYNTLVSRRHCEVYVVVYDEFVSNVYVRDRNTRNGTFVNKVRIGTGTGISPSHLLQDGDVIEIYPNWTMTFHDEQNLKSNPRTSIQEMECKLFEEKYSISQRCLGSGAEGAVYLATEVETRKQLVCKIVDLSKLKGKNASEDIRRRLQEADVLRQLQHPNVLCYVDAAVSPYSLYTFTELATGVRQLAQALDYIHRRGVIHRDLKPENILLAYSPNVACPRILLSDFGACAVPRRSRMLTHAGTVNYQAPEILDDSGPHTASVDVWSLGIVTLTLLTHGMDISLKGLDRMTQEEIRVFVEENNLPSERFSEFCQHFVMLCLRTAPIFRMTSTQARNHRWLRRPESHLQHFEKLERISRSNWKACDVLRPMPLQLPDVRKGHNYTSQKDPGYEAEAADEGSQYFESVRFERKVACLDTAAVAGDKSSCDLSHPKSQTDKPQRLSTKQTTQPASGSDMKAVQRNLHPPNSRDTPTGEETDQRELIIEELKRAKVKFLPDIPSYPTTRGAKMAKQEYSSPSRQKRQRQQ</sequence>
<feature type="compositionally biased region" description="Polar residues" evidence="2">
    <location>
        <begin position="496"/>
        <end position="507"/>
    </location>
</feature>
<dbReference type="Pfam" id="PF00498">
    <property type="entry name" value="FHA"/>
    <property type="match status" value="1"/>
</dbReference>
<dbReference type="AlphaFoldDB" id="A0A8H4VEM5"/>
<keyword evidence="5" id="KW-0808">Transferase</keyword>
<comment type="caution">
    <text evidence="5">The sequence shown here is derived from an EMBL/GenBank/DDBJ whole genome shotgun (WGS) entry which is preliminary data.</text>
</comment>
<name>A0A8H4VEM5_9HYPO</name>
<organism evidence="5 6">
    <name type="scientific">Ophiocordyceps camponoti-floridani</name>
    <dbReference type="NCBI Taxonomy" id="2030778"/>
    <lineage>
        <taxon>Eukaryota</taxon>
        <taxon>Fungi</taxon>
        <taxon>Dikarya</taxon>
        <taxon>Ascomycota</taxon>
        <taxon>Pezizomycotina</taxon>
        <taxon>Sordariomycetes</taxon>
        <taxon>Hypocreomycetidae</taxon>
        <taxon>Hypocreales</taxon>
        <taxon>Ophiocordycipitaceae</taxon>
        <taxon>Ophiocordyceps</taxon>
    </lineage>
</organism>
<dbReference type="Gene3D" id="2.60.200.20">
    <property type="match status" value="1"/>
</dbReference>
<dbReference type="PROSITE" id="PS00108">
    <property type="entry name" value="PROTEIN_KINASE_ST"/>
    <property type="match status" value="1"/>
</dbReference>
<reference evidence="5 6" key="1">
    <citation type="journal article" date="2020" name="G3 (Bethesda)">
        <title>Genetic Underpinnings of Host Manipulation by Ophiocordyceps as Revealed by Comparative Transcriptomics.</title>
        <authorList>
            <person name="Will I."/>
            <person name="Das B."/>
            <person name="Trinh T."/>
            <person name="Brachmann A."/>
            <person name="Ohm R.A."/>
            <person name="de Bekker C."/>
        </authorList>
    </citation>
    <scope>NUCLEOTIDE SEQUENCE [LARGE SCALE GENOMIC DNA]</scope>
    <source>
        <strain evidence="5 6">EC05</strain>
    </source>
</reference>
<dbReference type="PROSITE" id="PS50006">
    <property type="entry name" value="FHA_DOMAIN"/>
    <property type="match status" value="1"/>
</dbReference>
<feature type="region of interest" description="Disordered" evidence="2">
    <location>
        <begin position="431"/>
        <end position="451"/>
    </location>
</feature>
<dbReference type="InterPro" id="IPR000719">
    <property type="entry name" value="Prot_kinase_dom"/>
</dbReference>
<dbReference type="Proteomes" id="UP000562929">
    <property type="component" value="Unassembled WGS sequence"/>
</dbReference>
<dbReference type="Pfam" id="PF00069">
    <property type="entry name" value="Pkinase"/>
    <property type="match status" value="2"/>
</dbReference>
<feature type="domain" description="Protein kinase" evidence="4">
    <location>
        <begin position="153"/>
        <end position="395"/>
    </location>
</feature>
<dbReference type="InterPro" id="IPR000253">
    <property type="entry name" value="FHA_dom"/>
</dbReference>
<evidence type="ECO:0000313" key="6">
    <source>
        <dbReference type="Proteomes" id="UP000562929"/>
    </source>
</evidence>
<accession>A0A8H4VEM5</accession>
<dbReference type="PANTHER" id="PTHR24347">
    <property type="entry name" value="SERINE/THREONINE-PROTEIN KINASE"/>
    <property type="match status" value="1"/>
</dbReference>
<dbReference type="OrthoDB" id="74764at2759"/>
<dbReference type="Gene3D" id="1.10.510.10">
    <property type="entry name" value="Transferase(Phosphotransferase) domain 1"/>
    <property type="match status" value="1"/>
</dbReference>
<feature type="region of interest" description="Disordered" evidence="2">
    <location>
        <begin position="478"/>
        <end position="581"/>
    </location>
</feature>
<dbReference type="SUPFAM" id="SSF56112">
    <property type="entry name" value="Protein kinase-like (PK-like)"/>
    <property type="match status" value="1"/>
</dbReference>
<keyword evidence="6" id="KW-1185">Reference proteome</keyword>
<protein>
    <submittedName>
        <fullName evidence="5">Protein kinase-like domain protein</fullName>
    </submittedName>
</protein>
<dbReference type="SMART" id="SM00220">
    <property type="entry name" value="S_TKc"/>
    <property type="match status" value="1"/>
</dbReference>
<feature type="compositionally biased region" description="Basic and acidic residues" evidence="2">
    <location>
        <begin position="532"/>
        <end position="544"/>
    </location>
</feature>
<dbReference type="SUPFAM" id="SSF49879">
    <property type="entry name" value="SMAD/FHA domain"/>
    <property type="match status" value="1"/>
</dbReference>
<dbReference type="InterPro" id="IPR011009">
    <property type="entry name" value="Kinase-like_dom_sf"/>
</dbReference>
<feature type="compositionally biased region" description="Basic and acidic residues" evidence="2">
    <location>
        <begin position="485"/>
        <end position="495"/>
    </location>
</feature>
<dbReference type="SMART" id="SM00240">
    <property type="entry name" value="FHA"/>
    <property type="match status" value="1"/>
</dbReference>
<dbReference type="PROSITE" id="PS50011">
    <property type="entry name" value="PROTEIN_KINASE_DOM"/>
    <property type="match status" value="1"/>
</dbReference>
<comment type="similarity">
    <text evidence="1">Belongs to the protein kinase superfamily. CAMK Ser/Thr protein kinase family. CHEK2 subfamily.</text>
</comment>
<evidence type="ECO:0000256" key="1">
    <source>
        <dbReference type="ARBA" id="ARBA00005575"/>
    </source>
</evidence>
<dbReference type="EMBL" id="JAACLJ010000003">
    <property type="protein sequence ID" value="KAF4589771.1"/>
    <property type="molecule type" value="Genomic_DNA"/>
</dbReference>
<evidence type="ECO:0000259" key="4">
    <source>
        <dbReference type="PROSITE" id="PS50011"/>
    </source>
</evidence>
<dbReference type="GO" id="GO:0005524">
    <property type="term" value="F:ATP binding"/>
    <property type="evidence" value="ECO:0007669"/>
    <property type="project" value="InterPro"/>
</dbReference>
<feature type="domain" description="FHA" evidence="3">
    <location>
        <begin position="41"/>
        <end position="98"/>
    </location>
</feature>